<dbReference type="InterPro" id="IPR003661">
    <property type="entry name" value="HisK_dim/P_dom"/>
</dbReference>
<dbReference type="AlphaFoldDB" id="A0A7S9PZK0"/>
<keyword evidence="9" id="KW-1185">Reference proteome</keyword>
<reference evidence="8 9" key="1">
    <citation type="submission" date="2020-11" db="EMBL/GenBank/DDBJ databases">
        <title>Pedobacter endophytica, an endophytic bacteria isolated form Carex pumila.</title>
        <authorList>
            <person name="Peng Y."/>
            <person name="Jiang L."/>
            <person name="Lee J."/>
        </authorList>
    </citation>
    <scope>NUCLEOTIDE SEQUENCE [LARGE SCALE GENOMIC DNA]</scope>
    <source>
        <strain evidence="8 9">JBR3-12</strain>
    </source>
</reference>
<dbReference type="PANTHER" id="PTHR43047:SF72">
    <property type="entry name" value="OSMOSENSING HISTIDINE PROTEIN KINASE SLN1"/>
    <property type="match status" value="1"/>
</dbReference>
<evidence type="ECO:0000259" key="7">
    <source>
        <dbReference type="PROSITE" id="PS50109"/>
    </source>
</evidence>
<keyword evidence="3" id="KW-0597">Phosphoprotein</keyword>
<dbReference type="Gene3D" id="1.10.287.130">
    <property type="match status" value="1"/>
</dbReference>
<dbReference type="InterPro" id="IPR005467">
    <property type="entry name" value="His_kinase_dom"/>
</dbReference>
<feature type="coiled-coil region" evidence="6">
    <location>
        <begin position="145"/>
        <end position="175"/>
    </location>
</feature>
<dbReference type="CDD" id="cd00082">
    <property type="entry name" value="HisKA"/>
    <property type="match status" value="1"/>
</dbReference>
<keyword evidence="6" id="KW-0175">Coiled coil</keyword>
<dbReference type="PANTHER" id="PTHR43047">
    <property type="entry name" value="TWO-COMPONENT HISTIDINE PROTEIN KINASE"/>
    <property type="match status" value="1"/>
</dbReference>
<evidence type="ECO:0000313" key="9">
    <source>
        <dbReference type="Proteomes" id="UP000594759"/>
    </source>
</evidence>
<dbReference type="GO" id="GO:0000155">
    <property type="term" value="F:phosphorelay sensor kinase activity"/>
    <property type="evidence" value="ECO:0007669"/>
    <property type="project" value="InterPro"/>
</dbReference>
<dbReference type="InterPro" id="IPR003594">
    <property type="entry name" value="HATPase_dom"/>
</dbReference>
<dbReference type="FunFam" id="3.30.565.10:FF:000006">
    <property type="entry name" value="Sensor histidine kinase WalK"/>
    <property type="match status" value="1"/>
</dbReference>
<keyword evidence="5 8" id="KW-0418">Kinase</keyword>
<dbReference type="GO" id="GO:0005886">
    <property type="term" value="C:plasma membrane"/>
    <property type="evidence" value="ECO:0007669"/>
    <property type="project" value="TreeGrafter"/>
</dbReference>
<gene>
    <name evidence="8" type="ORF">IZT61_04845</name>
</gene>
<evidence type="ECO:0000313" key="8">
    <source>
        <dbReference type="EMBL" id="QPH40608.1"/>
    </source>
</evidence>
<evidence type="ECO:0000256" key="4">
    <source>
        <dbReference type="ARBA" id="ARBA00022679"/>
    </source>
</evidence>
<name>A0A7S9PZK0_9SPHI</name>
<dbReference type="InterPro" id="IPR036890">
    <property type="entry name" value="HATPase_C_sf"/>
</dbReference>
<comment type="catalytic activity">
    <reaction evidence="1">
        <text>ATP + protein L-histidine = ADP + protein N-phospho-L-histidine.</text>
        <dbReference type="EC" id="2.7.13.3"/>
    </reaction>
</comment>
<dbReference type="PRINTS" id="PR00344">
    <property type="entry name" value="BCTRLSENSOR"/>
</dbReference>
<dbReference type="InterPro" id="IPR036097">
    <property type="entry name" value="HisK_dim/P_sf"/>
</dbReference>
<accession>A0A7S9PZK0</accession>
<dbReference type="Pfam" id="PF02518">
    <property type="entry name" value="HATPase_c"/>
    <property type="match status" value="1"/>
</dbReference>
<evidence type="ECO:0000256" key="2">
    <source>
        <dbReference type="ARBA" id="ARBA00012438"/>
    </source>
</evidence>
<dbReference type="SMART" id="SM00387">
    <property type="entry name" value="HATPase_c"/>
    <property type="match status" value="1"/>
</dbReference>
<dbReference type="EC" id="2.7.13.3" evidence="2"/>
<evidence type="ECO:0000256" key="5">
    <source>
        <dbReference type="ARBA" id="ARBA00022777"/>
    </source>
</evidence>
<dbReference type="Proteomes" id="UP000594759">
    <property type="component" value="Chromosome"/>
</dbReference>
<organism evidence="8 9">
    <name type="scientific">Pedobacter endophyticus</name>
    <dbReference type="NCBI Taxonomy" id="2789740"/>
    <lineage>
        <taxon>Bacteria</taxon>
        <taxon>Pseudomonadati</taxon>
        <taxon>Bacteroidota</taxon>
        <taxon>Sphingobacteriia</taxon>
        <taxon>Sphingobacteriales</taxon>
        <taxon>Sphingobacteriaceae</taxon>
        <taxon>Pedobacter</taxon>
    </lineage>
</organism>
<dbReference type="Pfam" id="PF00512">
    <property type="entry name" value="HisKA"/>
    <property type="match status" value="1"/>
</dbReference>
<dbReference type="PROSITE" id="PS50109">
    <property type="entry name" value="HIS_KIN"/>
    <property type="match status" value="1"/>
</dbReference>
<dbReference type="SUPFAM" id="SSF55874">
    <property type="entry name" value="ATPase domain of HSP90 chaperone/DNA topoisomerase II/histidine kinase"/>
    <property type="match status" value="1"/>
</dbReference>
<proteinExistence type="predicted"/>
<dbReference type="InterPro" id="IPR004358">
    <property type="entry name" value="Sig_transdc_His_kin-like_C"/>
</dbReference>
<feature type="domain" description="Histidine kinase" evidence="7">
    <location>
        <begin position="182"/>
        <end position="398"/>
    </location>
</feature>
<dbReference type="EMBL" id="CP064939">
    <property type="protein sequence ID" value="QPH40608.1"/>
    <property type="molecule type" value="Genomic_DNA"/>
</dbReference>
<dbReference type="SUPFAM" id="SSF47384">
    <property type="entry name" value="Homodimeric domain of signal transducing histidine kinase"/>
    <property type="match status" value="1"/>
</dbReference>
<dbReference type="RefSeq" id="WP_196100062.1">
    <property type="nucleotide sequence ID" value="NZ_CP064939.1"/>
</dbReference>
<dbReference type="Gene3D" id="3.30.565.10">
    <property type="entry name" value="Histidine kinase-like ATPase, C-terminal domain"/>
    <property type="match status" value="1"/>
</dbReference>
<sequence length="402" mass="44982">MKEIIGISLENEMDLILAHKRTMQVGEQLGLTVATRTTLATAVSEVVRTVIDLTDNGKLSIVISGKIPRFSINANISFESDLTFRETDEGFYYAKRLLPDFHFEVNKNSYKIGMGLGLPRSLKLDEGKIGLLKVYFDTSSPLNAYEEIKNKNSQLNRLTAEQEKEIRIVRELDERKKEFISVASHELKTPITVIKAYTQMLRLLKAEYSDKVGKLVEKLETQTNKLSLLAYQLMDVSKLEHGSLQYDMAKVDLNRFLNETVSMLSNVHSHNKLDLQLGRKCVAMADPLRLEQVFTNLVGNASKYSAKGSVITIATSVSDEEDVVLIKVSDSGIGMSKDGVAKIFDKFYRMEEVASSHPGLGMGLYIASKIVSDHSGKIWVESVQDVGSTFFFTIPLISENLH</sequence>
<dbReference type="GO" id="GO:0009927">
    <property type="term" value="F:histidine phosphotransfer kinase activity"/>
    <property type="evidence" value="ECO:0007669"/>
    <property type="project" value="TreeGrafter"/>
</dbReference>
<keyword evidence="4" id="KW-0808">Transferase</keyword>
<protein>
    <recommendedName>
        <fullName evidence="2">histidine kinase</fullName>
        <ecNumber evidence="2">2.7.13.3</ecNumber>
    </recommendedName>
</protein>
<dbReference type="SMART" id="SM00388">
    <property type="entry name" value="HisKA"/>
    <property type="match status" value="1"/>
</dbReference>
<evidence type="ECO:0000256" key="3">
    <source>
        <dbReference type="ARBA" id="ARBA00022553"/>
    </source>
</evidence>
<evidence type="ECO:0000256" key="6">
    <source>
        <dbReference type="SAM" id="Coils"/>
    </source>
</evidence>
<dbReference type="KEGG" id="pex:IZT61_04845"/>
<evidence type="ECO:0000256" key="1">
    <source>
        <dbReference type="ARBA" id="ARBA00000085"/>
    </source>
</evidence>